<sequence>MRGTILHLAEIVQPRPVEEMPNLVSWFRSVEGPRADREGVLVREFLFFEKFKRPPLNDGDRRLIRDRTRDDEHLRLLVAEGRVPDEQDAAKLRWLDNAERRVRAIMEQDEGRAA</sequence>
<comment type="caution">
    <text evidence="1">The sequence shown here is derived from an EMBL/GenBank/DDBJ whole genome shotgun (WGS) entry which is preliminary data.</text>
</comment>
<keyword evidence="2" id="KW-1185">Reference proteome</keyword>
<dbReference type="EMBL" id="JBDNCH010000002">
    <property type="protein sequence ID" value="MEN9062860.1"/>
    <property type="molecule type" value="Genomic_DNA"/>
</dbReference>
<protein>
    <submittedName>
        <fullName evidence="1">Uncharacterized protein</fullName>
    </submittedName>
</protein>
<reference evidence="1 2" key="1">
    <citation type="submission" date="2024-05" db="EMBL/GenBank/DDBJ databases">
        <title>Genome sequence of Ponticoccus litoralis KCCM 90028.</title>
        <authorList>
            <person name="Kim J.M."/>
            <person name="Lee J.K."/>
            <person name="Choi B.J."/>
            <person name="Bayburt H."/>
            <person name="Baek J.H."/>
            <person name="Jeon C.O."/>
        </authorList>
    </citation>
    <scope>NUCLEOTIDE SEQUENCE [LARGE SCALE GENOMIC DNA]</scope>
    <source>
        <strain evidence="1 2">KCCM 90028</strain>
    </source>
</reference>
<evidence type="ECO:0000313" key="1">
    <source>
        <dbReference type="EMBL" id="MEN9062860.1"/>
    </source>
</evidence>
<evidence type="ECO:0000313" key="2">
    <source>
        <dbReference type="Proteomes" id="UP001428774"/>
    </source>
</evidence>
<dbReference type="RefSeq" id="WP_347167786.1">
    <property type="nucleotide sequence ID" value="NZ_JBDNCH010000002.1"/>
</dbReference>
<proteinExistence type="predicted"/>
<organism evidence="1 2">
    <name type="scientific">Ponticoccus litoralis</name>
    <dbReference type="NCBI Taxonomy" id="422297"/>
    <lineage>
        <taxon>Bacteria</taxon>
        <taxon>Pseudomonadati</taxon>
        <taxon>Pseudomonadota</taxon>
        <taxon>Alphaproteobacteria</taxon>
        <taxon>Rhodobacterales</taxon>
        <taxon>Roseobacteraceae</taxon>
        <taxon>Ponticoccus</taxon>
    </lineage>
</organism>
<name>A0AAW9SR12_9RHOB</name>
<accession>A0AAW9SR12</accession>
<dbReference type="Proteomes" id="UP001428774">
    <property type="component" value="Unassembled WGS sequence"/>
</dbReference>
<dbReference type="AlphaFoldDB" id="A0AAW9SR12"/>
<gene>
    <name evidence="1" type="ORF">ABFB10_19620</name>
</gene>